<dbReference type="HOGENOM" id="CLU_086592_0_0_0"/>
<dbReference type="SUPFAM" id="SSF143548">
    <property type="entry name" value="Serine metabolism enzymes domain"/>
    <property type="match status" value="1"/>
</dbReference>
<gene>
    <name evidence="12" type="ORF">J421_2751</name>
</gene>
<dbReference type="InterPro" id="IPR051318">
    <property type="entry name" value="Fe-S_L-Ser"/>
</dbReference>
<keyword evidence="5 10" id="KW-0479">Metal-binding</keyword>
<organism evidence="12 13">
    <name type="scientific">Gemmatirosa kalamazoonensis</name>
    <dbReference type="NCBI Taxonomy" id="861299"/>
    <lineage>
        <taxon>Bacteria</taxon>
        <taxon>Pseudomonadati</taxon>
        <taxon>Gemmatimonadota</taxon>
        <taxon>Gemmatimonadia</taxon>
        <taxon>Gemmatimonadales</taxon>
        <taxon>Gemmatimonadaceae</taxon>
        <taxon>Gemmatirosa</taxon>
    </lineage>
</organism>
<dbReference type="PIRSF" id="PIRSF036692">
    <property type="entry name" value="SDH_B"/>
    <property type="match status" value="1"/>
</dbReference>
<dbReference type="KEGG" id="gba:J421_2751"/>
<feature type="domain" description="ACT" evidence="11">
    <location>
        <begin position="149"/>
        <end position="224"/>
    </location>
</feature>
<dbReference type="PROSITE" id="PS51671">
    <property type="entry name" value="ACT"/>
    <property type="match status" value="1"/>
</dbReference>
<dbReference type="OrthoDB" id="9805537at2"/>
<evidence type="ECO:0000256" key="3">
    <source>
        <dbReference type="ARBA" id="ARBA00022432"/>
    </source>
</evidence>
<evidence type="ECO:0000259" key="11">
    <source>
        <dbReference type="PROSITE" id="PS51671"/>
    </source>
</evidence>
<dbReference type="InterPro" id="IPR004643">
    <property type="entry name" value="Fe-S_L-Ser_bsu"/>
</dbReference>
<evidence type="ECO:0000256" key="8">
    <source>
        <dbReference type="ARBA" id="ARBA00023239"/>
    </source>
</evidence>
<proteinExistence type="inferred from homology"/>
<evidence type="ECO:0000256" key="2">
    <source>
        <dbReference type="ARBA" id="ARBA00008636"/>
    </source>
</evidence>
<dbReference type="FunCoup" id="W0RLI8">
    <property type="interactions" value="138"/>
</dbReference>
<comment type="similarity">
    <text evidence="2 10">Belongs to the iron-sulfur dependent L-serine dehydratase family.</text>
</comment>
<dbReference type="PATRIC" id="fig|861299.3.peg.2802"/>
<dbReference type="STRING" id="861299.J421_2751"/>
<protein>
    <recommendedName>
        <fullName evidence="10">L-serine dehydratase</fullName>
        <ecNumber evidence="10">4.3.1.17</ecNumber>
    </recommendedName>
</protein>
<evidence type="ECO:0000313" key="12">
    <source>
        <dbReference type="EMBL" id="AHG90288.1"/>
    </source>
</evidence>
<dbReference type="GO" id="GO:0003941">
    <property type="term" value="F:L-serine ammonia-lyase activity"/>
    <property type="evidence" value="ECO:0007669"/>
    <property type="project" value="UniProtKB-UniRule"/>
</dbReference>
<dbReference type="InterPro" id="IPR005131">
    <property type="entry name" value="Ser_deHydtase_bsu"/>
</dbReference>
<keyword evidence="7 10" id="KW-0411">Iron-sulfur</keyword>
<reference evidence="12 13" key="1">
    <citation type="journal article" date="2014" name="Genome Announc.">
        <title>Genome Sequence and Methylome of Soil Bacterium Gemmatirosa kalamazoonensis KBS708T, a Member of the Rarely Cultivated Gemmatimonadetes Phylum.</title>
        <authorList>
            <person name="Debruyn J.M."/>
            <person name="Radosevich M."/>
            <person name="Wommack K.E."/>
            <person name="Polson S.W."/>
            <person name="Hauser L.J."/>
            <person name="Fawaz M.N."/>
            <person name="Korlach J."/>
            <person name="Tsai Y.C."/>
        </authorList>
    </citation>
    <scope>NUCLEOTIDE SEQUENCE [LARGE SCALE GENOMIC DNA]</scope>
    <source>
        <strain evidence="12 13">KBS708</strain>
    </source>
</reference>
<evidence type="ECO:0000256" key="9">
    <source>
        <dbReference type="ARBA" id="ARBA00049406"/>
    </source>
</evidence>
<keyword evidence="6 10" id="KW-0408">Iron</keyword>
<comment type="catalytic activity">
    <reaction evidence="9 10">
        <text>L-serine = pyruvate + NH4(+)</text>
        <dbReference type="Rhea" id="RHEA:19169"/>
        <dbReference type="ChEBI" id="CHEBI:15361"/>
        <dbReference type="ChEBI" id="CHEBI:28938"/>
        <dbReference type="ChEBI" id="CHEBI:33384"/>
        <dbReference type="EC" id="4.3.1.17"/>
    </reaction>
</comment>
<comment type="cofactor">
    <cofactor evidence="1 10">
        <name>[4Fe-4S] cluster</name>
        <dbReference type="ChEBI" id="CHEBI:49883"/>
    </cofactor>
</comment>
<sequence>MVSLLDIIGPVMVGPSSSHTAGACRLGLLARNLVGGTPEHARIELHGSFARTGEGHGTDKAIVGGLMGFRPDDERLRDALDIAEREGLDYRFEKTTLGEDATTHPNTARFTVTRGDREAVMVGSSLGAGRVLVTEIDGYPVEITGNYHTIVLVAEDVKGSIASIATILATNGVNIATLRVSRQQRGGDAFMVWEVDERPDEKVRDTLRALPWVRWAFRLEKVSA</sequence>
<dbReference type="AlphaFoldDB" id="W0RLI8"/>
<evidence type="ECO:0000256" key="6">
    <source>
        <dbReference type="ARBA" id="ARBA00023004"/>
    </source>
</evidence>
<evidence type="ECO:0000256" key="10">
    <source>
        <dbReference type="RuleBase" id="RU366059"/>
    </source>
</evidence>
<keyword evidence="8 10" id="KW-0456">Lyase</keyword>
<dbReference type="GO" id="GO:0051539">
    <property type="term" value="F:4 iron, 4 sulfur cluster binding"/>
    <property type="evidence" value="ECO:0007669"/>
    <property type="project" value="UniProtKB-UniRule"/>
</dbReference>
<evidence type="ECO:0000256" key="1">
    <source>
        <dbReference type="ARBA" id="ARBA00001966"/>
    </source>
</evidence>
<dbReference type="GO" id="GO:0046872">
    <property type="term" value="F:metal ion binding"/>
    <property type="evidence" value="ECO:0007669"/>
    <property type="project" value="UniProtKB-KW"/>
</dbReference>
<dbReference type="EMBL" id="CP007128">
    <property type="protein sequence ID" value="AHG90288.1"/>
    <property type="molecule type" value="Genomic_DNA"/>
</dbReference>
<dbReference type="eggNOG" id="COG1760">
    <property type="taxonomic scope" value="Bacteria"/>
</dbReference>
<evidence type="ECO:0000256" key="5">
    <source>
        <dbReference type="ARBA" id="ARBA00022723"/>
    </source>
</evidence>
<name>W0RLI8_9BACT</name>
<dbReference type="InParanoid" id="W0RLI8"/>
<dbReference type="Gene3D" id="3.30.70.260">
    <property type="match status" value="1"/>
</dbReference>
<evidence type="ECO:0000256" key="4">
    <source>
        <dbReference type="ARBA" id="ARBA00022485"/>
    </source>
</evidence>
<dbReference type="Pfam" id="PF01842">
    <property type="entry name" value="ACT"/>
    <property type="match status" value="1"/>
</dbReference>
<dbReference type="PANTHER" id="PTHR30182:SF12">
    <property type="entry name" value="L-SERINE DEHYDRATASE, BETA CHAIN-RELATED"/>
    <property type="match status" value="1"/>
</dbReference>
<evidence type="ECO:0000313" key="13">
    <source>
        <dbReference type="Proteomes" id="UP000019151"/>
    </source>
</evidence>
<dbReference type="InterPro" id="IPR029009">
    <property type="entry name" value="ASB_dom_sf"/>
</dbReference>
<dbReference type="GO" id="GO:0006094">
    <property type="term" value="P:gluconeogenesis"/>
    <property type="evidence" value="ECO:0007669"/>
    <property type="project" value="UniProtKB-KW"/>
</dbReference>
<evidence type="ECO:0000256" key="7">
    <source>
        <dbReference type="ARBA" id="ARBA00023014"/>
    </source>
</evidence>
<dbReference type="InterPro" id="IPR002912">
    <property type="entry name" value="ACT_dom"/>
</dbReference>
<keyword evidence="13" id="KW-1185">Reference proteome</keyword>
<dbReference type="CDD" id="cd04903">
    <property type="entry name" value="ACT_LSD"/>
    <property type="match status" value="1"/>
</dbReference>
<dbReference type="Gene3D" id="3.30.1330.90">
    <property type="entry name" value="D-3-phosphoglycerate dehydrogenase, domain 3"/>
    <property type="match status" value="1"/>
</dbReference>
<dbReference type="SUPFAM" id="SSF55021">
    <property type="entry name" value="ACT-like"/>
    <property type="match status" value="1"/>
</dbReference>
<dbReference type="InterPro" id="IPR045865">
    <property type="entry name" value="ACT-like_dom_sf"/>
</dbReference>
<keyword evidence="3 10" id="KW-0312">Gluconeogenesis</keyword>
<dbReference type="NCBIfam" id="TIGR00719">
    <property type="entry name" value="sda_beta"/>
    <property type="match status" value="1"/>
</dbReference>
<keyword evidence="4 10" id="KW-0004">4Fe-4S</keyword>
<dbReference type="PANTHER" id="PTHR30182">
    <property type="entry name" value="L-SERINE DEHYDRATASE"/>
    <property type="match status" value="1"/>
</dbReference>
<dbReference type="EC" id="4.3.1.17" evidence="10"/>
<accession>W0RLI8</accession>
<dbReference type="Pfam" id="PF03315">
    <property type="entry name" value="SDH_beta"/>
    <property type="match status" value="1"/>
</dbReference>
<dbReference type="Proteomes" id="UP000019151">
    <property type="component" value="Chromosome"/>
</dbReference>
<dbReference type="RefSeq" id="WP_025411760.1">
    <property type="nucleotide sequence ID" value="NZ_CP007128.1"/>
</dbReference>